<evidence type="ECO:0000256" key="1">
    <source>
        <dbReference type="ARBA" id="ARBA00004323"/>
    </source>
</evidence>
<organism evidence="7 8">
    <name type="scientific">Gossypium armourianum</name>
    <dbReference type="NCBI Taxonomy" id="34283"/>
    <lineage>
        <taxon>Eukaryota</taxon>
        <taxon>Viridiplantae</taxon>
        <taxon>Streptophyta</taxon>
        <taxon>Embryophyta</taxon>
        <taxon>Tracheophyta</taxon>
        <taxon>Spermatophyta</taxon>
        <taxon>Magnoliopsida</taxon>
        <taxon>eudicotyledons</taxon>
        <taxon>Gunneridae</taxon>
        <taxon>Pentapetalae</taxon>
        <taxon>rosids</taxon>
        <taxon>malvids</taxon>
        <taxon>Malvales</taxon>
        <taxon>Malvaceae</taxon>
        <taxon>Malvoideae</taxon>
        <taxon>Gossypium</taxon>
    </lineage>
</organism>
<keyword evidence="3" id="KW-0328">Glycosyltransferase</keyword>
<dbReference type="Pfam" id="PF03016">
    <property type="entry name" value="Exostosin_GT47"/>
    <property type="match status" value="1"/>
</dbReference>
<evidence type="ECO:0000259" key="6">
    <source>
        <dbReference type="Pfam" id="PF03016"/>
    </source>
</evidence>
<dbReference type="PANTHER" id="PTHR11062:SF48">
    <property type="entry name" value="OJ1485_B09.5 PROTEIN"/>
    <property type="match status" value="1"/>
</dbReference>
<comment type="similarity">
    <text evidence="2">Belongs to the glycosyltransferase 47 family.</text>
</comment>
<dbReference type="Proteomes" id="UP000593575">
    <property type="component" value="Unassembled WGS sequence"/>
</dbReference>
<evidence type="ECO:0000256" key="5">
    <source>
        <dbReference type="ARBA" id="ARBA00023034"/>
    </source>
</evidence>
<comment type="subcellular location">
    <subcellularLocation>
        <location evidence="1">Golgi apparatus membrane</location>
        <topology evidence="1">Single-pass type II membrane protein</topology>
    </subcellularLocation>
</comment>
<dbReference type="AlphaFoldDB" id="A0A7J9KE83"/>
<feature type="domain" description="Exostosin GT47" evidence="6">
    <location>
        <begin position="50"/>
        <end position="155"/>
    </location>
</feature>
<evidence type="ECO:0000313" key="7">
    <source>
        <dbReference type="EMBL" id="MBA0844748.1"/>
    </source>
</evidence>
<sequence length="158" mass="17824">MYVKVAICLTFAILLLISCSIYVGTIDAKSYFFPLLQPPPLRLSLCATDRPLRVYMYDLPRKFNAGMMDRGTSQVAAPATVENFPSWPKTSGLKRQHSVEYWLMASLLYDEEEGSEAIRVSDPEMADAFFVPFFSSLSFNKHGHVKTDAEADADRQLQ</sequence>
<reference evidence="7 8" key="1">
    <citation type="journal article" date="2019" name="Genome Biol. Evol.">
        <title>Insights into the evolution of the New World diploid cottons (Gossypium, subgenus Houzingenia) based on genome sequencing.</title>
        <authorList>
            <person name="Grover C.E."/>
            <person name="Arick M.A. 2nd"/>
            <person name="Thrash A."/>
            <person name="Conover J.L."/>
            <person name="Sanders W.S."/>
            <person name="Peterson D.G."/>
            <person name="Frelichowski J.E."/>
            <person name="Scheffler J.A."/>
            <person name="Scheffler B.E."/>
            <person name="Wendel J.F."/>
        </authorList>
    </citation>
    <scope>NUCLEOTIDE SEQUENCE [LARGE SCALE GENOMIC DNA]</scope>
    <source>
        <strain evidence="7">6</strain>
        <tissue evidence="7">Leaf</tissue>
    </source>
</reference>
<evidence type="ECO:0000256" key="4">
    <source>
        <dbReference type="ARBA" id="ARBA00022968"/>
    </source>
</evidence>
<dbReference type="PANTHER" id="PTHR11062">
    <property type="entry name" value="EXOSTOSIN HEPARAN SULFATE GLYCOSYLTRANSFERASE -RELATED"/>
    <property type="match status" value="1"/>
</dbReference>
<evidence type="ECO:0000256" key="2">
    <source>
        <dbReference type="ARBA" id="ARBA00010271"/>
    </source>
</evidence>
<name>A0A7J9KE83_9ROSI</name>
<dbReference type="GO" id="GO:0000139">
    <property type="term" value="C:Golgi membrane"/>
    <property type="evidence" value="ECO:0007669"/>
    <property type="project" value="UniProtKB-SubCell"/>
</dbReference>
<gene>
    <name evidence="7" type="ORF">Goarm_023190</name>
</gene>
<protein>
    <recommendedName>
        <fullName evidence="6">Exostosin GT47 domain-containing protein</fullName>
    </recommendedName>
</protein>
<proteinExistence type="inferred from homology"/>
<comment type="caution">
    <text evidence="7">The sequence shown here is derived from an EMBL/GenBank/DDBJ whole genome shotgun (WGS) entry which is preliminary data.</text>
</comment>
<keyword evidence="8" id="KW-1185">Reference proteome</keyword>
<dbReference type="InterPro" id="IPR040911">
    <property type="entry name" value="Exostosin_GT47"/>
</dbReference>
<feature type="non-terminal residue" evidence="7">
    <location>
        <position position="158"/>
    </location>
</feature>
<dbReference type="EMBL" id="JABFAE010360494">
    <property type="protein sequence ID" value="MBA0844748.1"/>
    <property type="molecule type" value="Genomic_DNA"/>
</dbReference>
<keyword evidence="4" id="KW-0812">Transmembrane</keyword>
<keyword evidence="5" id="KW-0333">Golgi apparatus</keyword>
<evidence type="ECO:0000256" key="3">
    <source>
        <dbReference type="ARBA" id="ARBA00022676"/>
    </source>
</evidence>
<dbReference type="PROSITE" id="PS51257">
    <property type="entry name" value="PROKAR_LIPOPROTEIN"/>
    <property type="match status" value="1"/>
</dbReference>
<dbReference type="InterPro" id="IPR004263">
    <property type="entry name" value="Exostosin"/>
</dbReference>
<dbReference type="GO" id="GO:0016757">
    <property type="term" value="F:glycosyltransferase activity"/>
    <property type="evidence" value="ECO:0007669"/>
    <property type="project" value="UniProtKB-KW"/>
</dbReference>
<evidence type="ECO:0000313" key="8">
    <source>
        <dbReference type="Proteomes" id="UP000593575"/>
    </source>
</evidence>
<keyword evidence="4" id="KW-0735">Signal-anchor</keyword>
<keyword evidence="3" id="KW-0808">Transferase</keyword>
<accession>A0A7J9KE83</accession>